<keyword evidence="1" id="KW-0812">Transmembrane</keyword>
<keyword evidence="1" id="KW-1133">Transmembrane helix</keyword>
<proteinExistence type="predicted"/>
<accession>X1N6R1</accession>
<dbReference type="AlphaFoldDB" id="X1N6R1"/>
<name>X1N6R1_9ZZZZ</name>
<feature type="transmembrane region" description="Helical" evidence="1">
    <location>
        <begin position="20"/>
        <end position="45"/>
    </location>
</feature>
<evidence type="ECO:0000313" key="2">
    <source>
        <dbReference type="EMBL" id="GAI22510.1"/>
    </source>
</evidence>
<comment type="caution">
    <text evidence="2">The sequence shown here is derived from an EMBL/GenBank/DDBJ whole genome shotgun (WGS) entry which is preliminary data.</text>
</comment>
<reference evidence="2" key="1">
    <citation type="journal article" date="2014" name="Front. Microbiol.">
        <title>High frequency of phylogenetically diverse reductive dehalogenase-homologous genes in deep subseafloor sedimentary metagenomes.</title>
        <authorList>
            <person name="Kawai M."/>
            <person name="Futagami T."/>
            <person name="Toyoda A."/>
            <person name="Takaki Y."/>
            <person name="Nishi S."/>
            <person name="Hori S."/>
            <person name="Arai W."/>
            <person name="Tsubouchi T."/>
            <person name="Morono Y."/>
            <person name="Uchiyama I."/>
            <person name="Ito T."/>
            <person name="Fujiyama A."/>
            <person name="Inagaki F."/>
            <person name="Takami H."/>
        </authorList>
    </citation>
    <scope>NUCLEOTIDE SEQUENCE</scope>
    <source>
        <strain evidence="2">Expedition CK06-06</strain>
    </source>
</reference>
<gene>
    <name evidence="2" type="ORF">S06H3_35380</name>
</gene>
<keyword evidence="1" id="KW-0472">Membrane</keyword>
<protein>
    <submittedName>
        <fullName evidence="2">Uncharacterized protein</fullName>
    </submittedName>
</protein>
<sequence>MAELPSKFDAFIHTLSRNSVSIIIVFITALFLQAPILMVVFGSFYSLIAFLAPLTIGKTFALFDWILIATEALFFIVTATFASTLATEVFGVKPEKKQILEYWKKNWKKLLPEQKTSYLKFRTSP</sequence>
<evidence type="ECO:0000256" key="1">
    <source>
        <dbReference type="SAM" id="Phobius"/>
    </source>
</evidence>
<organism evidence="2">
    <name type="scientific">marine sediment metagenome</name>
    <dbReference type="NCBI Taxonomy" id="412755"/>
    <lineage>
        <taxon>unclassified sequences</taxon>
        <taxon>metagenomes</taxon>
        <taxon>ecological metagenomes</taxon>
    </lineage>
</organism>
<feature type="transmembrane region" description="Helical" evidence="1">
    <location>
        <begin position="65"/>
        <end position="87"/>
    </location>
</feature>
<dbReference type="EMBL" id="BARV01021340">
    <property type="protein sequence ID" value="GAI22510.1"/>
    <property type="molecule type" value="Genomic_DNA"/>
</dbReference>